<name>A0AA36NBP2_9DINO</name>
<evidence type="ECO:0000256" key="2">
    <source>
        <dbReference type="SAM" id="MobiDB-lite"/>
    </source>
</evidence>
<feature type="coiled-coil region" evidence="1">
    <location>
        <begin position="43"/>
        <end position="84"/>
    </location>
</feature>
<sequence length="280" mass="31186">MKSMFPVPLKLLYGFVLSGAWPWRFGRLNAPKDSLAWELGVREEKAESRASQLRRELGEMRQAREQFEAKAEALEGVLQKEREEHQAWLESRSESMAKDLQDLSTGVEGSIAESFSLMKARLIEAEGTVRKLVNQLNGTFQEPLKESKASRDPEELANAMTKLLEEHQQLMKRQQLLMAQRGTNAPHAGSLALPPQPASCSIPTAPQAEALNSPRQASDPTQRRGDSGSPRRSLDASSRMTQSDLRMRRTAPPVRHSVQATVQAKVPQSRPMGPIVKMAL</sequence>
<dbReference type="EMBL" id="CAUJNA010003233">
    <property type="protein sequence ID" value="CAJ1396488.1"/>
    <property type="molecule type" value="Genomic_DNA"/>
</dbReference>
<keyword evidence="4" id="KW-1185">Reference proteome</keyword>
<keyword evidence="1" id="KW-0175">Coiled coil</keyword>
<evidence type="ECO:0000256" key="1">
    <source>
        <dbReference type="SAM" id="Coils"/>
    </source>
</evidence>
<dbReference type="Proteomes" id="UP001178507">
    <property type="component" value="Unassembled WGS sequence"/>
</dbReference>
<organism evidence="3 4">
    <name type="scientific">Effrenium voratum</name>
    <dbReference type="NCBI Taxonomy" id="2562239"/>
    <lineage>
        <taxon>Eukaryota</taxon>
        <taxon>Sar</taxon>
        <taxon>Alveolata</taxon>
        <taxon>Dinophyceae</taxon>
        <taxon>Suessiales</taxon>
        <taxon>Symbiodiniaceae</taxon>
        <taxon>Effrenium</taxon>
    </lineage>
</organism>
<evidence type="ECO:0000313" key="4">
    <source>
        <dbReference type="Proteomes" id="UP001178507"/>
    </source>
</evidence>
<accession>A0AA36NBP2</accession>
<feature type="compositionally biased region" description="Polar residues" evidence="2">
    <location>
        <begin position="235"/>
        <end position="244"/>
    </location>
</feature>
<feature type="region of interest" description="Disordered" evidence="2">
    <location>
        <begin position="181"/>
        <end position="264"/>
    </location>
</feature>
<proteinExistence type="predicted"/>
<comment type="caution">
    <text evidence="3">The sequence shown here is derived from an EMBL/GenBank/DDBJ whole genome shotgun (WGS) entry which is preliminary data.</text>
</comment>
<reference evidence="3" key="1">
    <citation type="submission" date="2023-08" db="EMBL/GenBank/DDBJ databases">
        <authorList>
            <person name="Chen Y."/>
            <person name="Shah S."/>
            <person name="Dougan E. K."/>
            <person name="Thang M."/>
            <person name="Chan C."/>
        </authorList>
    </citation>
    <scope>NUCLEOTIDE SEQUENCE</scope>
</reference>
<dbReference type="AlphaFoldDB" id="A0AA36NBP2"/>
<gene>
    <name evidence="3" type="ORF">EVOR1521_LOCUS20716</name>
</gene>
<protein>
    <submittedName>
        <fullName evidence="3">Uncharacterized protein</fullName>
    </submittedName>
</protein>
<evidence type="ECO:0000313" key="3">
    <source>
        <dbReference type="EMBL" id="CAJ1396488.1"/>
    </source>
</evidence>